<name>A0A521EGW2_9SPHI</name>
<dbReference type="InterPro" id="IPR007485">
    <property type="entry name" value="LPS_assembly_LptE"/>
</dbReference>
<dbReference type="EMBL" id="FXTN01000008">
    <property type="protein sequence ID" value="SMO83169.1"/>
    <property type="molecule type" value="Genomic_DNA"/>
</dbReference>
<evidence type="ECO:0000313" key="2">
    <source>
        <dbReference type="Proteomes" id="UP000320300"/>
    </source>
</evidence>
<dbReference type="AlphaFoldDB" id="A0A521EGW2"/>
<keyword evidence="2" id="KW-1185">Reference proteome</keyword>
<dbReference type="GO" id="GO:0019867">
    <property type="term" value="C:outer membrane"/>
    <property type="evidence" value="ECO:0007669"/>
    <property type="project" value="InterPro"/>
</dbReference>
<organism evidence="1 2">
    <name type="scientific">Pedobacter westerhofensis</name>
    <dbReference type="NCBI Taxonomy" id="425512"/>
    <lineage>
        <taxon>Bacteria</taxon>
        <taxon>Pseudomonadati</taxon>
        <taxon>Bacteroidota</taxon>
        <taxon>Sphingobacteriia</taxon>
        <taxon>Sphingobacteriales</taxon>
        <taxon>Sphingobacteriaceae</taxon>
        <taxon>Pedobacter</taxon>
    </lineage>
</organism>
<proteinExistence type="predicted"/>
<reference evidence="1 2" key="1">
    <citation type="submission" date="2017-05" db="EMBL/GenBank/DDBJ databases">
        <authorList>
            <person name="Varghese N."/>
            <person name="Submissions S."/>
        </authorList>
    </citation>
    <scope>NUCLEOTIDE SEQUENCE [LARGE SCALE GENOMIC DNA]</scope>
    <source>
        <strain evidence="1 2">DSM 19036</strain>
    </source>
</reference>
<evidence type="ECO:0000313" key="1">
    <source>
        <dbReference type="EMBL" id="SMO83169.1"/>
    </source>
</evidence>
<dbReference type="OrthoDB" id="9790776at2"/>
<gene>
    <name evidence="1" type="ORF">SAMN06265348_10889</name>
</gene>
<sequence>MKKIYLLLLLPLVMLVNSCSVKLNGISIPGEMKTITVLFFENNAPLVVPTLSQDFTEALKNRIRTQTRLNIVTSDAQAVFEGRITGYDIRPVALQNNNNPSAGANRLTIKVSVKYTNNINPKLSFEESFERYKDFPVGTTTFDIAQIQLIKDINVMLIEDIFNRAFAQW</sequence>
<dbReference type="RefSeq" id="WP_142529245.1">
    <property type="nucleotide sequence ID" value="NZ_CBCSJO010000008.1"/>
</dbReference>
<accession>A0A521EGW2</accession>
<dbReference type="Proteomes" id="UP000320300">
    <property type="component" value="Unassembled WGS sequence"/>
</dbReference>
<protein>
    <submittedName>
        <fullName evidence="1">Lipopolysaccharide-assembly</fullName>
    </submittedName>
</protein>
<dbReference type="GO" id="GO:0043165">
    <property type="term" value="P:Gram-negative-bacterium-type cell outer membrane assembly"/>
    <property type="evidence" value="ECO:0007669"/>
    <property type="project" value="InterPro"/>
</dbReference>
<dbReference type="Pfam" id="PF04390">
    <property type="entry name" value="LptE"/>
    <property type="match status" value="1"/>
</dbReference>